<accession>A0A915PFW6</accession>
<proteinExistence type="inferred from homology"/>
<dbReference type="CDD" id="cd04794">
    <property type="entry name" value="euk_LANCL"/>
    <property type="match status" value="1"/>
</dbReference>
<dbReference type="WBParaSite" id="sdigi.contig10.g1120.t1">
    <property type="protein sequence ID" value="sdigi.contig10.g1120.t1"/>
    <property type="gene ID" value="sdigi.contig10.g1120"/>
</dbReference>
<feature type="binding site" evidence="2">
    <location>
        <position position="358"/>
    </location>
    <ligand>
        <name>Zn(2+)</name>
        <dbReference type="ChEBI" id="CHEBI:29105"/>
    </ligand>
</feature>
<dbReference type="GO" id="GO:0046872">
    <property type="term" value="F:metal ion binding"/>
    <property type="evidence" value="ECO:0007669"/>
    <property type="project" value="UniProtKB-KW"/>
</dbReference>
<evidence type="ECO:0000256" key="1">
    <source>
        <dbReference type="ARBA" id="ARBA00007179"/>
    </source>
</evidence>
<dbReference type="PRINTS" id="PR01950">
    <property type="entry name" value="LANCSUPER"/>
</dbReference>
<dbReference type="InterPro" id="IPR007822">
    <property type="entry name" value="LANC-like"/>
</dbReference>
<name>A0A915PFW6_9BILA</name>
<keyword evidence="3" id="KW-1185">Reference proteome</keyword>
<dbReference type="SUPFAM" id="SSF158745">
    <property type="entry name" value="LanC-like"/>
    <property type="match status" value="1"/>
</dbReference>
<feature type="binding site" evidence="2">
    <location>
        <position position="404"/>
    </location>
    <ligand>
        <name>Zn(2+)</name>
        <dbReference type="ChEBI" id="CHEBI:29105"/>
    </ligand>
</feature>
<dbReference type="SMART" id="SM01260">
    <property type="entry name" value="LANC_like"/>
    <property type="match status" value="1"/>
</dbReference>
<dbReference type="InterPro" id="IPR020464">
    <property type="entry name" value="LanC-like_prot_euk"/>
</dbReference>
<feature type="binding site" evidence="2">
    <location>
        <position position="405"/>
    </location>
    <ligand>
        <name>Zn(2+)</name>
        <dbReference type="ChEBI" id="CHEBI:29105"/>
    </ligand>
</feature>
<evidence type="ECO:0000313" key="4">
    <source>
        <dbReference type="WBParaSite" id="sdigi.contig10.g1120.t1"/>
    </source>
</evidence>
<dbReference type="GO" id="GO:0005886">
    <property type="term" value="C:plasma membrane"/>
    <property type="evidence" value="ECO:0007669"/>
    <property type="project" value="TreeGrafter"/>
</dbReference>
<dbReference type="PRINTS" id="PR01951">
    <property type="entry name" value="LANCEUKARYTE"/>
</dbReference>
<keyword evidence="2" id="KW-0862">Zinc</keyword>
<protein>
    <submittedName>
        <fullName evidence="4">Uncharacterized protein</fullName>
    </submittedName>
</protein>
<evidence type="ECO:0000256" key="2">
    <source>
        <dbReference type="PIRSR" id="PIRSR607822-1"/>
    </source>
</evidence>
<comment type="similarity">
    <text evidence="1">Belongs to the LanC-like protein family.</text>
</comment>
<dbReference type="GO" id="GO:0005975">
    <property type="term" value="P:carbohydrate metabolic process"/>
    <property type="evidence" value="ECO:0007669"/>
    <property type="project" value="InterPro"/>
</dbReference>
<dbReference type="PANTHER" id="PTHR12736">
    <property type="entry name" value="LANC-LIKE PROTEIN"/>
    <property type="match status" value="1"/>
</dbReference>
<sequence length="485" mass="54941">MEDENKYFTLCDMPRTERFPGEQSEWLVLRYWLRIVDVYCAGLGSSGRGVLRIMIYNALQFVSRKIMPSNWLPRYMDNPFQEDPEKGAKSVTKKWLMNEAEQLLKKIMNKSLSNDDLHGGAYTGGAGIAYAMLRASLSTFNHNREKPLRYGRRVLMQHLEAVIKVHFKHSLQRRKESSRETYYLLGSLSIYVICILYEKESEQSKQLADRIVEIGYLVARTDVHGTGDDELLAGRVGFLAAVCTLREHLGHKLIPDDCIGVVVNKIIASGRSYAASGRFEVPLMYQYHGRHYLGAAHGLMGILQMLLCFVEFLDGQAKSDVIKTVDWIVSLQLKNGNIPSKVEEKGLDRGENELVHWCHGATGAVHLMIVAYSRTRNERYLKCADAALKLIWQKGVLMKGPGICHGAAGSGYAFLLFHRLTGEQHYLDCARCIAKAFLSEDFERRARTPDRPYSLFEGISGTLCFLYDLLEPNKAQFPLVPIPFS</sequence>
<keyword evidence="2" id="KW-0479">Metal-binding</keyword>
<dbReference type="GO" id="GO:0031179">
    <property type="term" value="P:peptide modification"/>
    <property type="evidence" value="ECO:0007669"/>
    <property type="project" value="InterPro"/>
</dbReference>
<organism evidence="3 4">
    <name type="scientific">Setaria digitata</name>
    <dbReference type="NCBI Taxonomy" id="48799"/>
    <lineage>
        <taxon>Eukaryota</taxon>
        <taxon>Metazoa</taxon>
        <taxon>Ecdysozoa</taxon>
        <taxon>Nematoda</taxon>
        <taxon>Chromadorea</taxon>
        <taxon>Rhabditida</taxon>
        <taxon>Spirurina</taxon>
        <taxon>Spiruromorpha</taxon>
        <taxon>Filarioidea</taxon>
        <taxon>Setariidae</taxon>
        <taxon>Setaria</taxon>
    </lineage>
</organism>
<evidence type="ECO:0000313" key="3">
    <source>
        <dbReference type="Proteomes" id="UP000887581"/>
    </source>
</evidence>
<dbReference type="Proteomes" id="UP000887581">
    <property type="component" value="Unplaced"/>
</dbReference>
<reference evidence="4" key="1">
    <citation type="submission" date="2022-11" db="UniProtKB">
        <authorList>
            <consortium name="WormBaseParasite"/>
        </authorList>
    </citation>
    <scope>IDENTIFICATION</scope>
</reference>
<dbReference type="Pfam" id="PF05147">
    <property type="entry name" value="LANC_like"/>
    <property type="match status" value="1"/>
</dbReference>
<dbReference type="PANTHER" id="PTHR12736:SF7">
    <property type="entry name" value="LANC-LIKE PROTEIN 3"/>
    <property type="match status" value="1"/>
</dbReference>
<dbReference type="Gene3D" id="1.50.10.10">
    <property type="match status" value="1"/>
</dbReference>
<dbReference type="InterPro" id="IPR012341">
    <property type="entry name" value="6hp_glycosidase-like_sf"/>
</dbReference>
<dbReference type="AlphaFoldDB" id="A0A915PFW6"/>